<feature type="compositionally biased region" description="Basic and acidic residues" evidence="2">
    <location>
        <begin position="94"/>
        <end position="103"/>
    </location>
</feature>
<dbReference type="Proteomes" id="UP000799757">
    <property type="component" value="Unassembled WGS sequence"/>
</dbReference>
<feature type="compositionally biased region" description="Basic residues" evidence="2">
    <location>
        <begin position="229"/>
        <end position="240"/>
    </location>
</feature>
<dbReference type="OrthoDB" id="5399138at2759"/>
<reference evidence="4" key="1">
    <citation type="journal article" date="2020" name="Stud. Mycol.">
        <title>101 Dothideomycetes genomes: a test case for predicting lifestyles and emergence of pathogens.</title>
        <authorList>
            <person name="Haridas S."/>
            <person name="Albert R."/>
            <person name="Binder M."/>
            <person name="Bloem J."/>
            <person name="Labutti K."/>
            <person name="Salamov A."/>
            <person name="Andreopoulos B."/>
            <person name="Baker S."/>
            <person name="Barry K."/>
            <person name="Bills G."/>
            <person name="Bluhm B."/>
            <person name="Cannon C."/>
            <person name="Castanera R."/>
            <person name="Culley D."/>
            <person name="Daum C."/>
            <person name="Ezra D."/>
            <person name="Gonzalez J."/>
            <person name="Henrissat B."/>
            <person name="Kuo A."/>
            <person name="Liang C."/>
            <person name="Lipzen A."/>
            <person name="Lutzoni F."/>
            <person name="Magnuson J."/>
            <person name="Mondo S."/>
            <person name="Nolan M."/>
            <person name="Ohm R."/>
            <person name="Pangilinan J."/>
            <person name="Park H.-J."/>
            <person name="Ramirez L."/>
            <person name="Alfaro M."/>
            <person name="Sun H."/>
            <person name="Tritt A."/>
            <person name="Yoshinaga Y."/>
            <person name="Zwiers L.-H."/>
            <person name="Turgeon B."/>
            <person name="Goodwin S."/>
            <person name="Spatafora J."/>
            <person name="Crous P."/>
            <person name="Grigoriev I."/>
        </authorList>
    </citation>
    <scope>NUCLEOTIDE SEQUENCE</scope>
    <source>
        <strain evidence="4">CBS 109.77</strain>
    </source>
</reference>
<dbReference type="SMART" id="SM00355">
    <property type="entry name" value="ZnF_C2H2"/>
    <property type="match status" value="2"/>
</dbReference>
<evidence type="ECO:0000256" key="1">
    <source>
        <dbReference type="PROSITE-ProRule" id="PRU00042"/>
    </source>
</evidence>
<gene>
    <name evidence="4" type="ORF">K505DRAFT_327605</name>
</gene>
<evidence type="ECO:0000256" key="2">
    <source>
        <dbReference type="SAM" id="MobiDB-lite"/>
    </source>
</evidence>
<dbReference type="EMBL" id="MU002076">
    <property type="protein sequence ID" value="KAF2790403.1"/>
    <property type="molecule type" value="Genomic_DNA"/>
</dbReference>
<dbReference type="GO" id="GO:0008270">
    <property type="term" value="F:zinc ion binding"/>
    <property type="evidence" value="ECO:0007669"/>
    <property type="project" value="UniProtKB-KW"/>
</dbReference>
<sequence>MSYTRTMDADDTQWDMPLCTDTSADLSWISEFAAIDYVGNDWFDSGPTPLGIANMDAIEACAGATEEESSRRTMSAPPTPDVLRDMSTGFETAQRQDESDVRQQRRQQQQHSLPRRRSKYLLRQSGCQTRPVAIPTYNSRHEDQQSLVMQRWQDSPPQDEGASLSAIYRALEGPLDSASPQNIRTQHVDTFHAYRRPPSITSLDSGASSLSLQSDRSSQSVGSGQSRSRSARHPGKRGKTKTPQTETNAADRIFKCTFCCDTFKNKYDWARHEKSLHLSIEEWQCAPHGGSTIMMSTGRSHCAYCSTLDPTTDHLEQHNHKACRGDLPKPRVFRRKDHLVQHLRLFHSVDTLPLIDDWKVEPFPVLSRCGFCNMSLNNWSERTNHLAAHFHKGKTMADWRGDHGFDAAVAARVTCSLEPYLIADDCKSQIPFSATNPASKDHYKQISSQINLTAFTPPAIPAQTKDLSPHTGHLPPQQEVNTMTFVNLLSHHLGRFAREQISMGVIPTDEMFQRESRRVMFSDEEDTWNQTLADNREWIEAFRKRNGWKTQAK</sequence>
<feature type="region of interest" description="Disordered" evidence="2">
    <location>
        <begin position="196"/>
        <end position="246"/>
    </location>
</feature>
<protein>
    <recommendedName>
        <fullName evidence="3">C2H2-type domain-containing protein</fullName>
    </recommendedName>
</protein>
<organism evidence="4 5">
    <name type="scientific">Melanomma pulvis-pyrius CBS 109.77</name>
    <dbReference type="NCBI Taxonomy" id="1314802"/>
    <lineage>
        <taxon>Eukaryota</taxon>
        <taxon>Fungi</taxon>
        <taxon>Dikarya</taxon>
        <taxon>Ascomycota</taxon>
        <taxon>Pezizomycotina</taxon>
        <taxon>Dothideomycetes</taxon>
        <taxon>Pleosporomycetidae</taxon>
        <taxon>Pleosporales</taxon>
        <taxon>Melanommataceae</taxon>
        <taxon>Melanomma</taxon>
    </lineage>
</organism>
<keyword evidence="5" id="KW-1185">Reference proteome</keyword>
<dbReference type="AlphaFoldDB" id="A0A6A6X2P4"/>
<keyword evidence="1" id="KW-0863">Zinc-finger</keyword>
<dbReference type="PROSITE" id="PS50157">
    <property type="entry name" value="ZINC_FINGER_C2H2_2"/>
    <property type="match status" value="1"/>
</dbReference>
<feature type="compositionally biased region" description="Low complexity" evidence="2">
    <location>
        <begin position="202"/>
        <end position="228"/>
    </location>
</feature>
<accession>A0A6A6X2P4</accession>
<dbReference type="InterPro" id="IPR013087">
    <property type="entry name" value="Znf_C2H2_type"/>
</dbReference>
<name>A0A6A6X2P4_9PLEO</name>
<evidence type="ECO:0000313" key="5">
    <source>
        <dbReference type="Proteomes" id="UP000799757"/>
    </source>
</evidence>
<feature type="domain" description="C2H2-type" evidence="3">
    <location>
        <begin position="254"/>
        <end position="282"/>
    </location>
</feature>
<keyword evidence="1" id="KW-0862">Zinc</keyword>
<dbReference type="PROSITE" id="PS00028">
    <property type="entry name" value="ZINC_FINGER_C2H2_1"/>
    <property type="match status" value="1"/>
</dbReference>
<proteinExistence type="predicted"/>
<evidence type="ECO:0000313" key="4">
    <source>
        <dbReference type="EMBL" id="KAF2790403.1"/>
    </source>
</evidence>
<evidence type="ECO:0000259" key="3">
    <source>
        <dbReference type="PROSITE" id="PS50157"/>
    </source>
</evidence>
<keyword evidence="1" id="KW-0479">Metal-binding</keyword>
<feature type="region of interest" description="Disordered" evidence="2">
    <location>
        <begin position="63"/>
        <end position="125"/>
    </location>
</feature>